<keyword evidence="5" id="KW-1185">Reference proteome</keyword>
<dbReference type="InterPro" id="IPR003594">
    <property type="entry name" value="HATPase_dom"/>
</dbReference>
<keyword evidence="1" id="KW-1133">Transmembrane helix</keyword>
<dbReference type="InterPro" id="IPR005467">
    <property type="entry name" value="His_kinase_dom"/>
</dbReference>
<feature type="signal peptide" evidence="2">
    <location>
        <begin position="1"/>
        <end position="20"/>
    </location>
</feature>
<comment type="caution">
    <text evidence="4">The sequence shown here is derived from an EMBL/GenBank/DDBJ whole genome shotgun (WGS) entry which is preliminary data.</text>
</comment>
<dbReference type="PANTHER" id="PTHR34220:SF7">
    <property type="entry name" value="SENSOR HISTIDINE KINASE YPDA"/>
    <property type="match status" value="1"/>
</dbReference>
<dbReference type="Pfam" id="PF06580">
    <property type="entry name" value="His_kinase"/>
    <property type="match status" value="1"/>
</dbReference>
<dbReference type="SUPFAM" id="SSF55874">
    <property type="entry name" value="ATPase domain of HSP90 chaperone/DNA topoisomerase II/histidine kinase"/>
    <property type="match status" value="1"/>
</dbReference>
<feature type="transmembrane region" description="Helical" evidence="1">
    <location>
        <begin position="308"/>
        <end position="328"/>
    </location>
</feature>
<dbReference type="Gene3D" id="3.30.565.10">
    <property type="entry name" value="Histidine kinase-like ATPase, C-terminal domain"/>
    <property type="match status" value="1"/>
</dbReference>
<dbReference type="OrthoDB" id="9792992at2"/>
<keyword evidence="2" id="KW-0732">Signal</keyword>
<dbReference type="AlphaFoldDB" id="A0A7K0EP04"/>
<dbReference type="GO" id="GO:0016020">
    <property type="term" value="C:membrane"/>
    <property type="evidence" value="ECO:0007669"/>
    <property type="project" value="InterPro"/>
</dbReference>
<dbReference type="InterPro" id="IPR050640">
    <property type="entry name" value="Bact_2-comp_sensor_kinase"/>
</dbReference>
<dbReference type="PANTHER" id="PTHR34220">
    <property type="entry name" value="SENSOR HISTIDINE KINASE YPDA"/>
    <property type="match status" value="1"/>
</dbReference>
<dbReference type="Pfam" id="PF02518">
    <property type="entry name" value="HATPase_c"/>
    <property type="match status" value="1"/>
</dbReference>
<dbReference type="PROSITE" id="PS50109">
    <property type="entry name" value="HIS_KIN"/>
    <property type="match status" value="1"/>
</dbReference>
<evidence type="ECO:0000256" key="1">
    <source>
        <dbReference type="SAM" id="Phobius"/>
    </source>
</evidence>
<feature type="chain" id="PRO_5029449264" evidence="2">
    <location>
        <begin position="21"/>
        <end position="541"/>
    </location>
</feature>
<accession>A0A7K0EP04</accession>
<evidence type="ECO:0000259" key="3">
    <source>
        <dbReference type="PROSITE" id="PS50109"/>
    </source>
</evidence>
<protein>
    <submittedName>
        <fullName evidence="4">Histidine kinase</fullName>
    </submittedName>
</protein>
<gene>
    <name evidence="4" type="ORF">GJJ30_18465</name>
</gene>
<dbReference type="Proteomes" id="UP000441754">
    <property type="component" value="Unassembled WGS sequence"/>
</dbReference>
<keyword evidence="1" id="KW-0812">Transmembrane</keyword>
<sequence>MKKTVLISLAGLLTLASAQAQINWGDYSQSFPSEVGDNPAAVGLILAIRKENNSFWDIRKNSAHFDSLDKDPAFRQIRPREILARTTFDTARAQFFLHGVNPQNAQRFQFRVTEYPGNRVLVPWHAVDRFSDSSLVHDSGMPKMAYLGGYRTGLGKLLIMDVRTTESNQIVATSLIAWESVKPVITNIYTSETIDEFFQKLQFPWLPSQQSPGRFSPVFTVPSTNTNLIFLLENGRFIKNQIQYELVRDGSVYTPWRNNEYDNNFVWIKDSPPGQYTVRIRYSAQPGHVTEYRFDIEPAWYQTNRFRFLAGLLAAALLGFCLFLFLFVRQRRKTRQEQAGRAKLQLELKAIYAQLNPHFVFNALSSIQSLINTDDSKGANTYLSDFARLVRESLHHSQKDELSLHEEIQTLDTYLKLEQLRFGFQYAIRVDSSINVYETNIPVLLLQPLVENAVKHGVASLQNKGDIAVEFKRSNQALIVTITDNGSGFTEDPSASGLGLRLTRDRIDLLNKLHSDWRLTLAIRNASPAGTHVSLTFESWF</sequence>
<dbReference type="InterPro" id="IPR010559">
    <property type="entry name" value="Sig_transdc_His_kin_internal"/>
</dbReference>
<reference evidence="4 5" key="1">
    <citation type="journal article" date="2018" name="Antonie Van Leeuwenhoek">
        <title>Larkinella terrae sp. nov., isolated from soil on Jeju Island, South Korea.</title>
        <authorList>
            <person name="Ten L.N."/>
            <person name="Jeon J."/>
            <person name="Park S.J."/>
            <person name="Park S."/>
            <person name="Lee S.Y."/>
            <person name="Kim M.K."/>
            <person name="Jung H.Y."/>
        </authorList>
    </citation>
    <scope>NUCLEOTIDE SEQUENCE [LARGE SCALE GENOMIC DNA]</scope>
    <source>
        <strain evidence="4 5">KCTC 52001</strain>
    </source>
</reference>
<evidence type="ECO:0000256" key="2">
    <source>
        <dbReference type="SAM" id="SignalP"/>
    </source>
</evidence>
<keyword evidence="4" id="KW-0808">Transferase</keyword>
<organism evidence="4 5">
    <name type="scientific">Larkinella terrae</name>
    <dbReference type="NCBI Taxonomy" id="2025311"/>
    <lineage>
        <taxon>Bacteria</taxon>
        <taxon>Pseudomonadati</taxon>
        <taxon>Bacteroidota</taxon>
        <taxon>Cytophagia</taxon>
        <taxon>Cytophagales</taxon>
        <taxon>Spirosomataceae</taxon>
        <taxon>Larkinella</taxon>
    </lineage>
</organism>
<proteinExistence type="predicted"/>
<keyword evidence="1" id="KW-0472">Membrane</keyword>
<feature type="domain" description="Histidine kinase" evidence="3">
    <location>
        <begin position="445"/>
        <end position="541"/>
    </location>
</feature>
<evidence type="ECO:0000313" key="4">
    <source>
        <dbReference type="EMBL" id="MRS63291.1"/>
    </source>
</evidence>
<dbReference type="EMBL" id="WJXZ01000012">
    <property type="protein sequence ID" value="MRS63291.1"/>
    <property type="molecule type" value="Genomic_DNA"/>
</dbReference>
<evidence type="ECO:0000313" key="5">
    <source>
        <dbReference type="Proteomes" id="UP000441754"/>
    </source>
</evidence>
<name>A0A7K0EP04_9BACT</name>
<dbReference type="InterPro" id="IPR036890">
    <property type="entry name" value="HATPase_C_sf"/>
</dbReference>
<dbReference type="RefSeq" id="WP_154176670.1">
    <property type="nucleotide sequence ID" value="NZ_WJXZ01000012.1"/>
</dbReference>
<dbReference type="GO" id="GO:0000155">
    <property type="term" value="F:phosphorelay sensor kinase activity"/>
    <property type="evidence" value="ECO:0007669"/>
    <property type="project" value="InterPro"/>
</dbReference>
<keyword evidence="4" id="KW-0418">Kinase</keyword>